<dbReference type="GO" id="GO:0003677">
    <property type="term" value="F:DNA binding"/>
    <property type="evidence" value="ECO:0007669"/>
    <property type="project" value="InterPro"/>
</dbReference>
<dbReference type="Pfam" id="PF04997">
    <property type="entry name" value="RNA_pol_Rpb1_1"/>
    <property type="match status" value="1"/>
</dbReference>
<evidence type="ECO:0000256" key="2">
    <source>
        <dbReference type="ARBA" id="ARBA00012418"/>
    </source>
</evidence>
<evidence type="ECO:0000313" key="8">
    <source>
        <dbReference type="Ensembl" id="ENSBJAP00000005009.1"/>
    </source>
</evidence>
<evidence type="ECO:0000313" key="9">
    <source>
        <dbReference type="Proteomes" id="UP000694555"/>
    </source>
</evidence>
<dbReference type="Proteomes" id="UP000694555">
    <property type="component" value="Unplaced"/>
</dbReference>
<dbReference type="FunFam" id="4.10.860.120:FF:000006">
    <property type="entry name" value="DNA-directed RNA polymerase subunit"/>
    <property type="match status" value="1"/>
</dbReference>
<keyword evidence="5" id="KW-0548">Nucleotidyltransferase</keyword>
<proteinExistence type="inferred from homology"/>
<protein>
    <recommendedName>
        <fullName evidence="2">DNA-directed RNA polymerase</fullName>
        <ecNumber evidence="2">2.7.7.6</ecNumber>
    </recommendedName>
</protein>
<dbReference type="GO" id="GO:0005736">
    <property type="term" value="C:RNA polymerase I complex"/>
    <property type="evidence" value="ECO:0007669"/>
    <property type="project" value="TreeGrafter"/>
</dbReference>
<reference evidence="8" key="2">
    <citation type="submission" date="2025-09" db="UniProtKB">
        <authorList>
            <consortium name="Ensembl"/>
        </authorList>
    </citation>
    <scope>IDENTIFICATION</scope>
</reference>
<dbReference type="EC" id="2.7.7.6" evidence="2"/>
<evidence type="ECO:0000259" key="7">
    <source>
        <dbReference type="Pfam" id="PF04997"/>
    </source>
</evidence>
<accession>A0A8B9ZEA9</accession>
<reference evidence="8" key="1">
    <citation type="submission" date="2025-08" db="UniProtKB">
        <authorList>
            <consortium name="Ensembl"/>
        </authorList>
    </citation>
    <scope>IDENTIFICATION</scope>
</reference>
<evidence type="ECO:0000256" key="4">
    <source>
        <dbReference type="ARBA" id="ARBA00022679"/>
    </source>
</evidence>
<dbReference type="GO" id="GO:0003899">
    <property type="term" value="F:DNA-directed RNA polymerase activity"/>
    <property type="evidence" value="ECO:0007669"/>
    <property type="project" value="UniProtKB-EC"/>
</dbReference>
<dbReference type="InterPro" id="IPR044893">
    <property type="entry name" value="RNA_pol_Rpb1_clamp_domain"/>
</dbReference>
<keyword evidence="3" id="KW-0240">DNA-directed RNA polymerase</keyword>
<evidence type="ECO:0000256" key="1">
    <source>
        <dbReference type="ARBA" id="ARBA00006460"/>
    </source>
</evidence>
<evidence type="ECO:0000256" key="6">
    <source>
        <dbReference type="ARBA" id="ARBA00023163"/>
    </source>
</evidence>
<dbReference type="Ensembl" id="ENSBJAT00000005152.1">
    <property type="protein sequence ID" value="ENSBJAP00000005009.1"/>
    <property type="gene ID" value="ENSBJAG00000003597.1"/>
</dbReference>
<organism evidence="8 9">
    <name type="scientific">Buteo japonicus</name>
    <dbReference type="NCBI Taxonomy" id="224669"/>
    <lineage>
        <taxon>Eukaryota</taxon>
        <taxon>Metazoa</taxon>
        <taxon>Chordata</taxon>
        <taxon>Craniata</taxon>
        <taxon>Vertebrata</taxon>
        <taxon>Euteleostomi</taxon>
        <taxon>Archelosauria</taxon>
        <taxon>Archosauria</taxon>
        <taxon>Dinosauria</taxon>
        <taxon>Saurischia</taxon>
        <taxon>Theropoda</taxon>
        <taxon>Coelurosauria</taxon>
        <taxon>Aves</taxon>
        <taxon>Neognathae</taxon>
        <taxon>Neoaves</taxon>
        <taxon>Telluraves</taxon>
        <taxon>Accipitrimorphae</taxon>
        <taxon>Accipitriformes</taxon>
        <taxon>Accipitridae</taxon>
        <taxon>Accipitrinae</taxon>
        <taxon>Buteo</taxon>
    </lineage>
</organism>
<feature type="domain" description="RNA polymerase Rpb1" evidence="7">
    <location>
        <begin position="13"/>
        <end position="209"/>
    </location>
</feature>
<keyword evidence="4" id="KW-0808">Transferase</keyword>
<dbReference type="PANTHER" id="PTHR19376">
    <property type="entry name" value="DNA-DIRECTED RNA POLYMERASE"/>
    <property type="match status" value="1"/>
</dbReference>
<dbReference type="GO" id="GO:0006351">
    <property type="term" value="P:DNA-templated transcription"/>
    <property type="evidence" value="ECO:0007669"/>
    <property type="project" value="InterPro"/>
</dbReference>
<sequence length="268" mass="30351">MRPPKVVPWRRLVGVSFGMYTAEEIRKLSVKPITNPQYLDNTGNPAINGLYDLALGPPDSKEVCATCIQNFSNCPGHFGHIELPLTVYNPLFFDKLYLLIRGSCLNCHTLTCARAVVHLLLSQLKVLEKGLLHAVHDLEVILNRFLEQCADATGSEIEEELNHHVQEILGSYQVRDQCSNVKNVCECRNKLITQFWKAHMSSKKCPNCKSRRSLVRKEHNSKLTVTYPSTVHHKSGEEGVLDEPAGKIFVFYSNTFALIFFYLRCTDS</sequence>
<keyword evidence="9" id="KW-1185">Reference proteome</keyword>
<dbReference type="Gene3D" id="4.10.860.120">
    <property type="entry name" value="RNA polymerase II, clamp domain"/>
    <property type="match status" value="1"/>
</dbReference>
<evidence type="ECO:0000256" key="3">
    <source>
        <dbReference type="ARBA" id="ARBA00022478"/>
    </source>
</evidence>
<evidence type="ECO:0000256" key="5">
    <source>
        <dbReference type="ARBA" id="ARBA00022695"/>
    </source>
</evidence>
<dbReference type="InterPro" id="IPR007080">
    <property type="entry name" value="RNA_pol_Rpb1_1"/>
</dbReference>
<dbReference type="SUPFAM" id="SSF64484">
    <property type="entry name" value="beta and beta-prime subunits of DNA dependent RNA-polymerase"/>
    <property type="match status" value="1"/>
</dbReference>
<keyword evidence="6" id="KW-0804">Transcription</keyword>
<comment type="similarity">
    <text evidence="1">Belongs to the RNA polymerase beta' chain family.</text>
</comment>
<name>A0A8B9ZEA9_9AVES</name>
<dbReference type="AlphaFoldDB" id="A0A8B9ZEA9"/>
<dbReference type="PANTHER" id="PTHR19376:SF11">
    <property type="entry name" value="DNA-DIRECTED RNA POLYMERASE I SUBUNIT RPA1"/>
    <property type="match status" value="1"/>
</dbReference>
<dbReference type="InterPro" id="IPR045867">
    <property type="entry name" value="DNA-dir_RpoC_beta_prime"/>
</dbReference>